<evidence type="ECO:0000259" key="4">
    <source>
        <dbReference type="PROSITE" id="PS50404"/>
    </source>
</evidence>
<dbReference type="CDD" id="cd03185">
    <property type="entry name" value="GST_C_Tau"/>
    <property type="match status" value="1"/>
</dbReference>
<keyword evidence="7" id="KW-1185">Reference proteome</keyword>
<dbReference type="InterPro" id="IPR004045">
    <property type="entry name" value="Glutathione_S-Trfase_N"/>
</dbReference>
<dbReference type="SFLD" id="SFLDS00019">
    <property type="entry name" value="Glutathione_Transferase_(cytos"/>
    <property type="match status" value="1"/>
</dbReference>
<comment type="caution">
    <text evidence="6">The sequence shown here is derived from an EMBL/GenBank/DDBJ whole genome shotgun (WGS) entry which is preliminary data.</text>
</comment>
<keyword evidence="3" id="KW-0963">Cytoplasm</keyword>
<accession>A0AAN7FPN7</accession>
<dbReference type="InterPro" id="IPR045074">
    <property type="entry name" value="GST_C_Tau"/>
</dbReference>
<dbReference type="InterPro" id="IPR036249">
    <property type="entry name" value="Thioredoxin-like_sf"/>
</dbReference>
<comment type="similarity">
    <text evidence="3">Belongs to the GST superfamily.</text>
</comment>
<proteinExistence type="inferred from homology"/>
<dbReference type="Gene3D" id="3.40.30.10">
    <property type="entry name" value="Glutaredoxin"/>
    <property type="match status" value="1"/>
</dbReference>
<dbReference type="Pfam" id="PF13410">
    <property type="entry name" value="GST_C_2"/>
    <property type="match status" value="1"/>
</dbReference>
<evidence type="ECO:0000313" key="6">
    <source>
        <dbReference type="EMBL" id="KAK4594426.1"/>
    </source>
</evidence>
<dbReference type="Pfam" id="PF02798">
    <property type="entry name" value="GST_N"/>
    <property type="match status" value="1"/>
</dbReference>
<gene>
    <name evidence="6" type="ORF">RGQ29_018204</name>
</gene>
<dbReference type="AlphaFoldDB" id="A0AAN7FPN7"/>
<dbReference type="InterPro" id="IPR010987">
    <property type="entry name" value="Glutathione-S-Trfase_C-like"/>
</dbReference>
<evidence type="ECO:0000256" key="1">
    <source>
        <dbReference type="ARBA" id="ARBA00022679"/>
    </source>
</evidence>
<comment type="function">
    <text evidence="3">Is involved in the conjugation of reduced glutathione to a wide number of exogenous and endogenous hydrophobic electrophiles.</text>
</comment>
<dbReference type="SUPFAM" id="SSF47616">
    <property type="entry name" value="GST C-terminal domain-like"/>
    <property type="match status" value="1"/>
</dbReference>
<dbReference type="CDD" id="cd03058">
    <property type="entry name" value="GST_N_Tau"/>
    <property type="match status" value="1"/>
</dbReference>
<dbReference type="GO" id="GO:0006749">
    <property type="term" value="P:glutathione metabolic process"/>
    <property type="evidence" value="ECO:0007669"/>
    <property type="project" value="InterPro"/>
</dbReference>
<dbReference type="SFLD" id="SFLDG01152">
    <property type="entry name" value="Main.3:_Omega-_and_Tau-like"/>
    <property type="match status" value="1"/>
</dbReference>
<dbReference type="InterPro" id="IPR045073">
    <property type="entry name" value="Omega/Tau-like"/>
</dbReference>
<dbReference type="GO" id="GO:0004364">
    <property type="term" value="F:glutathione transferase activity"/>
    <property type="evidence" value="ECO:0007669"/>
    <property type="project" value="UniProtKB-UniRule"/>
</dbReference>
<organism evidence="6 7">
    <name type="scientific">Quercus rubra</name>
    <name type="common">Northern red oak</name>
    <name type="synonym">Quercus borealis</name>
    <dbReference type="NCBI Taxonomy" id="3512"/>
    <lineage>
        <taxon>Eukaryota</taxon>
        <taxon>Viridiplantae</taxon>
        <taxon>Streptophyta</taxon>
        <taxon>Embryophyta</taxon>
        <taxon>Tracheophyta</taxon>
        <taxon>Spermatophyta</taxon>
        <taxon>Magnoliopsida</taxon>
        <taxon>eudicotyledons</taxon>
        <taxon>Gunneridae</taxon>
        <taxon>Pentapetalae</taxon>
        <taxon>rosids</taxon>
        <taxon>fabids</taxon>
        <taxon>Fagales</taxon>
        <taxon>Fagaceae</taxon>
        <taxon>Quercus</taxon>
    </lineage>
</organism>
<dbReference type="FunFam" id="1.20.1050.10:FF:000018">
    <property type="entry name" value="Glutathione S-transferase U20"/>
    <property type="match status" value="1"/>
</dbReference>
<sequence>MADEVVLLDFWASMFGMRVRIALAEKGIKYEYKEQDVFNKGPQLLQTNPIHKKVPVLIHNGKPVCESLIIVQYIDEVWKDKSPLLPSDPYQRAHAKFWADFVDKKVYEVSKRVWTSTKGEEREAAKKDYFETFKILEGELGDKPYFGGETFGFVDLSLIPFYSWFYAIETFGEFNVEAECPKIIAWAKRCLHKEIVAKTLQDEKKVYEFVGQLRKLQGLLE</sequence>
<dbReference type="GO" id="GO:0005829">
    <property type="term" value="C:cytosol"/>
    <property type="evidence" value="ECO:0007669"/>
    <property type="project" value="UniProtKB-SubCell"/>
</dbReference>
<dbReference type="FunFam" id="3.40.30.10:FF:000014">
    <property type="entry name" value="Tau class glutathione S-transferase"/>
    <property type="match status" value="1"/>
</dbReference>
<feature type="domain" description="GST C-terminal" evidence="5">
    <location>
        <begin position="88"/>
        <end position="209"/>
    </location>
</feature>
<evidence type="ECO:0000256" key="2">
    <source>
        <dbReference type="ARBA" id="ARBA00047960"/>
    </source>
</evidence>
<feature type="domain" description="GST N-terminal" evidence="4">
    <location>
        <begin position="3"/>
        <end position="82"/>
    </location>
</feature>
<dbReference type="Gene3D" id="1.20.1050.10">
    <property type="match status" value="1"/>
</dbReference>
<dbReference type="InterPro" id="IPR040079">
    <property type="entry name" value="Glutathione_S-Trfase"/>
</dbReference>
<evidence type="ECO:0000313" key="7">
    <source>
        <dbReference type="Proteomes" id="UP001324115"/>
    </source>
</evidence>
<dbReference type="SUPFAM" id="SSF52833">
    <property type="entry name" value="Thioredoxin-like"/>
    <property type="match status" value="1"/>
</dbReference>
<dbReference type="PANTHER" id="PTHR11260">
    <property type="entry name" value="GLUTATHIONE S-TRANSFERASE, GST, SUPERFAMILY, GST DOMAIN CONTAINING"/>
    <property type="match status" value="1"/>
</dbReference>
<dbReference type="EMBL" id="JAXUIC010000004">
    <property type="protein sequence ID" value="KAK4594426.1"/>
    <property type="molecule type" value="Genomic_DNA"/>
</dbReference>
<comment type="catalytic activity">
    <reaction evidence="2 3">
        <text>RX + glutathione = an S-substituted glutathione + a halide anion + H(+)</text>
        <dbReference type="Rhea" id="RHEA:16437"/>
        <dbReference type="ChEBI" id="CHEBI:15378"/>
        <dbReference type="ChEBI" id="CHEBI:16042"/>
        <dbReference type="ChEBI" id="CHEBI:17792"/>
        <dbReference type="ChEBI" id="CHEBI:57925"/>
        <dbReference type="ChEBI" id="CHEBI:90779"/>
        <dbReference type="EC" id="2.5.1.18"/>
    </reaction>
</comment>
<dbReference type="PROSITE" id="PS50405">
    <property type="entry name" value="GST_CTER"/>
    <property type="match status" value="1"/>
</dbReference>
<dbReference type="PANTHER" id="PTHR11260:SF773">
    <property type="entry name" value="GLUTATHIONE S-TRANSFERASE U26"/>
    <property type="match status" value="1"/>
</dbReference>
<protein>
    <recommendedName>
        <fullName evidence="3">Glutathione S-transferase</fullName>
        <ecNumber evidence="3">2.5.1.18</ecNumber>
    </recommendedName>
</protein>
<dbReference type="PROSITE" id="PS50404">
    <property type="entry name" value="GST_NTER"/>
    <property type="match status" value="1"/>
</dbReference>
<keyword evidence="1 3" id="KW-0808">Transferase</keyword>
<name>A0AAN7FPN7_QUERU</name>
<dbReference type="Proteomes" id="UP001324115">
    <property type="component" value="Unassembled WGS sequence"/>
</dbReference>
<evidence type="ECO:0000259" key="5">
    <source>
        <dbReference type="PROSITE" id="PS50405"/>
    </source>
</evidence>
<comment type="subcellular location">
    <subcellularLocation>
        <location evidence="3">Cytoplasm</location>
        <location evidence="3">Cytosol</location>
    </subcellularLocation>
</comment>
<reference evidence="6 7" key="1">
    <citation type="journal article" date="2023" name="G3 (Bethesda)">
        <title>A haplotype-resolved chromosome-scale genome for Quercus rubra L. provides insights into the genetics of adaptive traits for red oak species.</title>
        <authorList>
            <person name="Kapoor B."/>
            <person name="Jenkins J."/>
            <person name="Schmutz J."/>
            <person name="Zhebentyayeva T."/>
            <person name="Kuelheim C."/>
            <person name="Coggeshall M."/>
            <person name="Heim C."/>
            <person name="Lasky J.R."/>
            <person name="Leites L."/>
            <person name="Islam-Faridi N."/>
            <person name="Romero-Severson J."/>
            <person name="DeLeo V.L."/>
            <person name="Lucas S.M."/>
            <person name="Lazic D."/>
            <person name="Gailing O."/>
            <person name="Carlson J."/>
            <person name="Staton M."/>
        </authorList>
    </citation>
    <scope>NUCLEOTIDE SEQUENCE [LARGE SCALE GENOMIC DNA]</scope>
    <source>
        <strain evidence="6">Pseudo-F2</strain>
    </source>
</reference>
<dbReference type="InterPro" id="IPR036282">
    <property type="entry name" value="Glutathione-S-Trfase_C_sf"/>
</dbReference>
<evidence type="ECO:0000256" key="3">
    <source>
        <dbReference type="RuleBase" id="RU369102"/>
    </source>
</evidence>
<dbReference type="SFLD" id="SFLDG00358">
    <property type="entry name" value="Main_(cytGST)"/>
    <property type="match status" value="1"/>
</dbReference>
<dbReference type="EC" id="2.5.1.18" evidence="3"/>